<evidence type="ECO:0008006" key="3">
    <source>
        <dbReference type="Google" id="ProtNLM"/>
    </source>
</evidence>
<reference evidence="1 2" key="1">
    <citation type="submission" date="2019-02" db="EMBL/GenBank/DDBJ databases">
        <title>Planctomycetal bacteria perform biofilm scaping via a novel small molecule.</title>
        <authorList>
            <person name="Jeske O."/>
            <person name="Boedeker C."/>
            <person name="Wiegand S."/>
            <person name="Breitling P."/>
            <person name="Kallscheuer N."/>
            <person name="Jogler M."/>
            <person name="Rohde M."/>
            <person name="Petersen J."/>
            <person name="Medema M.H."/>
            <person name="Surup F."/>
            <person name="Jogler C."/>
        </authorList>
    </citation>
    <scope>NUCLEOTIDE SEQUENCE [LARGE SCALE GENOMIC DNA]</scope>
    <source>
        <strain evidence="1 2">Mal15</strain>
    </source>
</reference>
<sequence>MADSCGTSWSTKSRCVGVETDTFPSQITHRLKAVVGPEGKPGFTPIRVSPINYAPGDPEFRAPEGASLQFEIKTDSDETFDVKLHKNYWVDDFSTYSAKVSIKGDNGWQTVTLSGAEFRNSKTDEPLGKSINEIGVLEITMPRRQGWSDPQVMFRNSRWVGGKYVPHVHAYRQK</sequence>
<dbReference type="Proteomes" id="UP000321353">
    <property type="component" value="Chromosome"/>
</dbReference>
<dbReference type="AlphaFoldDB" id="A0A5B9MCQ9"/>
<name>A0A5B9MCQ9_9BACT</name>
<keyword evidence="2" id="KW-1185">Reference proteome</keyword>
<organism evidence="1 2">
    <name type="scientific">Stieleria maiorica</name>
    <dbReference type="NCBI Taxonomy" id="2795974"/>
    <lineage>
        <taxon>Bacteria</taxon>
        <taxon>Pseudomonadati</taxon>
        <taxon>Planctomycetota</taxon>
        <taxon>Planctomycetia</taxon>
        <taxon>Pirellulales</taxon>
        <taxon>Pirellulaceae</taxon>
        <taxon>Stieleria</taxon>
    </lineage>
</organism>
<dbReference type="KEGG" id="smam:Mal15_26150"/>
<dbReference type="EMBL" id="CP036264">
    <property type="protein sequence ID" value="QEF98563.1"/>
    <property type="molecule type" value="Genomic_DNA"/>
</dbReference>
<evidence type="ECO:0000313" key="1">
    <source>
        <dbReference type="EMBL" id="QEF98563.1"/>
    </source>
</evidence>
<protein>
    <recommendedName>
        <fullName evidence="3">NADH:ubiquinone oxidoreductase intermediate-associated protein 30 domain-containing protein</fullName>
    </recommendedName>
</protein>
<accession>A0A5B9MCQ9</accession>
<gene>
    <name evidence="1" type="ORF">Mal15_26150</name>
</gene>
<evidence type="ECO:0000313" key="2">
    <source>
        <dbReference type="Proteomes" id="UP000321353"/>
    </source>
</evidence>
<proteinExistence type="predicted"/>